<feature type="compositionally biased region" description="Acidic residues" evidence="1">
    <location>
        <begin position="1"/>
        <end position="11"/>
    </location>
</feature>
<comment type="caution">
    <text evidence="2">The sequence shown here is derived from an EMBL/GenBank/DDBJ whole genome shotgun (WGS) entry which is preliminary data.</text>
</comment>
<feature type="non-terminal residue" evidence="2">
    <location>
        <position position="1"/>
    </location>
</feature>
<dbReference type="Proteomes" id="UP000265520">
    <property type="component" value="Unassembled WGS sequence"/>
</dbReference>
<accession>A0A392URL9</accession>
<dbReference type="EMBL" id="LXQA010875906">
    <property type="protein sequence ID" value="MCI75136.1"/>
    <property type="molecule type" value="Genomic_DNA"/>
</dbReference>
<protein>
    <submittedName>
        <fullName evidence="2">Uncharacterized protein</fullName>
    </submittedName>
</protein>
<evidence type="ECO:0000313" key="3">
    <source>
        <dbReference type="Proteomes" id="UP000265520"/>
    </source>
</evidence>
<dbReference type="AlphaFoldDB" id="A0A392URL9"/>
<keyword evidence="3" id="KW-1185">Reference proteome</keyword>
<evidence type="ECO:0000256" key="1">
    <source>
        <dbReference type="SAM" id="MobiDB-lite"/>
    </source>
</evidence>
<proteinExistence type="predicted"/>
<organism evidence="2 3">
    <name type="scientific">Trifolium medium</name>
    <dbReference type="NCBI Taxonomy" id="97028"/>
    <lineage>
        <taxon>Eukaryota</taxon>
        <taxon>Viridiplantae</taxon>
        <taxon>Streptophyta</taxon>
        <taxon>Embryophyta</taxon>
        <taxon>Tracheophyta</taxon>
        <taxon>Spermatophyta</taxon>
        <taxon>Magnoliopsida</taxon>
        <taxon>eudicotyledons</taxon>
        <taxon>Gunneridae</taxon>
        <taxon>Pentapetalae</taxon>
        <taxon>rosids</taxon>
        <taxon>fabids</taxon>
        <taxon>Fabales</taxon>
        <taxon>Fabaceae</taxon>
        <taxon>Papilionoideae</taxon>
        <taxon>50 kb inversion clade</taxon>
        <taxon>NPAAA clade</taxon>
        <taxon>Hologalegina</taxon>
        <taxon>IRL clade</taxon>
        <taxon>Trifolieae</taxon>
        <taxon>Trifolium</taxon>
    </lineage>
</organism>
<evidence type="ECO:0000313" key="2">
    <source>
        <dbReference type="EMBL" id="MCI75136.1"/>
    </source>
</evidence>
<name>A0A392URL9_9FABA</name>
<reference evidence="2 3" key="1">
    <citation type="journal article" date="2018" name="Front. Plant Sci.">
        <title>Red Clover (Trifolium pratense) and Zigzag Clover (T. medium) - A Picture of Genomic Similarities and Differences.</title>
        <authorList>
            <person name="Dluhosova J."/>
            <person name="Istvanek J."/>
            <person name="Nedelnik J."/>
            <person name="Repkova J."/>
        </authorList>
    </citation>
    <scope>NUCLEOTIDE SEQUENCE [LARGE SCALE GENOMIC DNA]</scope>
    <source>
        <strain evidence="3">cv. 10/8</strain>
        <tissue evidence="2">Leaf</tissue>
    </source>
</reference>
<sequence>ETRTEVDDDGEISPSASGIESLKSWIEGS</sequence>
<feature type="region of interest" description="Disordered" evidence="1">
    <location>
        <begin position="1"/>
        <end position="29"/>
    </location>
</feature>